<dbReference type="InterPro" id="IPR011852">
    <property type="entry name" value="TRAP_TAXI"/>
</dbReference>
<evidence type="ECO:0008006" key="4">
    <source>
        <dbReference type="Google" id="ProtNLM"/>
    </source>
</evidence>
<sequence>MTTLARTRRFAGMAAAALLALAPATARAQDFINILTGGTSGVYYPMGVALSKIYGDKIANTRPSVQATKASVENLVLLQQGRGEIAFTLGDSLDAAWKGDEDAGFKSPLKKLRGITAIYPNYVQIVASKESGIKTLADLKGKRLSVGAPKSGTELNARAILHAAGLSYKDLGKIEYLPFAESVELMKNRQLDATLQSAGLGVASIRDLATSVEIVVVEVPKAIVDKAGPPFINAPIPANTYGGQTADVNTAAVVNYLVTHEGVKEELVYQMTKNVFENLTELGASHSAGKAIKLENALDGMPVPLHPGAARYLKEKGLKAGS</sequence>
<evidence type="ECO:0000313" key="2">
    <source>
        <dbReference type="EMBL" id="SEG82971.1"/>
    </source>
</evidence>
<evidence type="ECO:0000313" key="3">
    <source>
        <dbReference type="Proteomes" id="UP000236743"/>
    </source>
</evidence>
<feature type="chain" id="PRO_5009295734" description="TRAP transporter solute receptor, TAXI family" evidence="1">
    <location>
        <begin position="29"/>
        <end position="322"/>
    </location>
</feature>
<dbReference type="OrthoDB" id="9776669at2"/>
<protein>
    <recommendedName>
        <fullName evidence="4">TRAP transporter solute receptor, TAXI family</fullName>
    </recommendedName>
</protein>
<evidence type="ECO:0000256" key="1">
    <source>
        <dbReference type="SAM" id="SignalP"/>
    </source>
</evidence>
<name>A0A1H6DCC8_9HYPH</name>
<dbReference type="PANTHER" id="PTHR42941">
    <property type="entry name" value="SLL1037 PROTEIN"/>
    <property type="match status" value="1"/>
</dbReference>
<dbReference type="AlphaFoldDB" id="A0A1H6DCC8"/>
<feature type="signal peptide" evidence="1">
    <location>
        <begin position="1"/>
        <end position="28"/>
    </location>
</feature>
<dbReference type="CDD" id="cd13567">
    <property type="entry name" value="PBP2_TtGluBP"/>
    <property type="match status" value="1"/>
</dbReference>
<organism evidence="2 3">
    <name type="scientific">Bosea lathyri</name>
    <dbReference type="NCBI Taxonomy" id="1036778"/>
    <lineage>
        <taxon>Bacteria</taxon>
        <taxon>Pseudomonadati</taxon>
        <taxon>Pseudomonadota</taxon>
        <taxon>Alphaproteobacteria</taxon>
        <taxon>Hyphomicrobiales</taxon>
        <taxon>Boseaceae</taxon>
        <taxon>Bosea</taxon>
    </lineage>
</organism>
<dbReference type="PANTHER" id="PTHR42941:SF1">
    <property type="entry name" value="SLL1037 PROTEIN"/>
    <property type="match status" value="1"/>
</dbReference>
<dbReference type="RefSeq" id="WP_103875722.1">
    <property type="nucleotide sequence ID" value="NZ_FNUY01000021.1"/>
</dbReference>
<keyword evidence="1" id="KW-0732">Signal</keyword>
<dbReference type="EMBL" id="FNUY01000021">
    <property type="protein sequence ID" value="SEG82971.1"/>
    <property type="molecule type" value="Genomic_DNA"/>
</dbReference>
<keyword evidence="3" id="KW-1185">Reference proteome</keyword>
<dbReference type="SUPFAM" id="SSF53850">
    <property type="entry name" value="Periplasmic binding protein-like II"/>
    <property type="match status" value="1"/>
</dbReference>
<proteinExistence type="predicted"/>
<dbReference type="Proteomes" id="UP000236743">
    <property type="component" value="Unassembled WGS sequence"/>
</dbReference>
<dbReference type="Pfam" id="PF16868">
    <property type="entry name" value="NMT1_3"/>
    <property type="match status" value="1"/>
</dbReference>
<gene>
    <name evidence="2" type="ORF">SAMN04488115_12140</name>
</gene>
<dbReference type="Gene3D" id="3.40.190.10">
    <property type="entry name" value="Periplasmic binding protein-like II"/>
    <property type="match status" value="2"/>
</dbReference>
<reference evidence="2 3" key="1">
    <citation type="submission" date="2016-10" db="EMBL/GenBank/DDBJ databases">
        <authorList>
            <person name="de Groot N.N."/>
        </authorList>
    </citation>
    <scope>NUCLEOTIDE SEQUENCE [LARGE SCALE GENOMIC DNA]</scope>
    <source>
        <strain evidence="2 3">DSM 26656</strain>
    </source>
</reference>
<dbReference type="NCBIfam" id="TIGR02122">
    <property type="entry name" value="TRAP_TAXI"/>
    <property type="match status" value="1"/>
</dbReference>
<accession>A0A1H6DCC8</accession>